<dbReference type="EMBL" id="JBHRWW010000001">
    <property type="protein sequence ID" value="MFC3687312.1"/>
    <property type="molecule type" value="Genomic_DNA"/>
</dbReference>
<reference evidence="3" key="1">
    <citation type="journal article" date="2019" name="Int. J. Syst. Evol. Microbiol.">
        <title>The Global Catalogue of Microorganisms (GCM) 10K type strain sequencing project: providing services to taxonomists for standard genome sequencing and annotation.</title>
        <authorList>
            <consortium name="The Broad Institute Genomics Platform"/>
            <consortium name="The Broad Institute Genome Sequencing Center for Infectious Disease"/>
            <person name="Wu L."/>
            <person name="Ma J."/>
        </authorList>
    </citation>
    <scope>NUCLEOTIDE SEQUENCE [LARGE SCALE GENOMIC DNA]</scope>
    <source>
        <strain evidence="3">NCAIM B.02333</strain>
    </source>
</reference>
<organism evidence="2 3">
    <name type="scientific">Aquipuribacter hungaricus</name>
    <dbReference type="NCBI Taxonomy" id="545624"/>
    <lineage>
        <taxon>Bacteria</taxon>
        <taxon>Bacillati</taxon>
        <taxon>Actinomycetota</taxon>
        <taxon>Actinomycetes</taxon>
        <taxon>Micrococcales</taxon>
        <taxon>Intrasporangiaceae</taxon>
        <taxon>Aquipuribacter</taxon>
    </lineage>
</organism>
<feature type="region of interest" description="Disordered" evidence="1">
    <location>
        <begin position="119"/>
        <end position="169"/>
    </location>
</feature>
<name>A0ABV7WEH0_9MICO</name>
<feature type="compositionally biased region" description="Low complexity" evidence="1">
    <location>
        <begin position="128"/>
        <end position="162"/>
    </location>
</feature>
<evidence type="ECO:0000313" key="2">
    <source>
        <dbReference type="EMBL" id="MFC3687312.1"/>
    </source>
</evidence>
<feature type="compositionally biased region" description="Low complexity" evidence="1">
    <location>
        <begin position="10"/>
        <end position="22"/>
    </location>
</feature>
<sequence length="169" mass="17540">MSSPNPTPANAPVTTPAAAPVTTQPPPPPLSRALDLLDGLLLRTDVPSAVLLDLGDVFGDLFDVRPPYTPTTPTTSTDPWPLVLDQVVAALHDLITNPSQDAPPARSVGYALNLRTLRQHQTPPPDTGPATPDSPTNPTTGTTTDVTADLTPGTTTDPPTGTASDGMRR</sequence>
<proteinExistence type="predicted"/>
<feature type="region of interest" description="Disordered" evidence="1">
    <location>
        <begin position="1"/>
        <end position="30"/>
    </location>
</feature>
<dbReference type="RefSeq" id="WP_340288795.1">
    <property type="nucleotide sequence ID" value="NZ_JBBEOI010000003.1"/>
</dbReference>
<comment type="caution">
    <text evidence="2">The sequence shown here is derived from an EMBL/GenBank/DDBJ whole genome shotgun (WGS) entry which is preliminary data.</text>
</comment>
<keyword evidence="3" id="KW-1185">Reference proteome</keyword>
<protein>
    <submittedName>
        <fullName evidence="2">Uncharacterized protein</fullName>
    </submittedName>
</protein>
<gene>
    <name evidence="2" type="ORF">ACFOLH_03040</name>
</gene>
<evidence type="ECO:0000256" key="1">
    <source>
        <dbReference type="SAM" id="MobiDB-lite"/>
    </source>
</evidence>
<dbReference type="Proteomes" id="UP001595685">
    <property type="component" value="Unassembled WGS sequence"/>
</dbReference>
<evidence type="ECO:0000313" key="3">
    <source>
        <dbReference type="Proteomes" id="UP001595685"/>
    </source>
</evidence>
<accession>A0ABV7WEH0</accession>